<dbReference type="InterPro" id="IPR006710">
    <property type="entry name" value="Glyco_hydro_43"/>
</dbReference>
<dbReference type="Proteomes" id="UP000283374">
    <property type="component" value="Unassembled WGS sequence"/>
</dbReference>
<sequence>MRRLSTFLLVAAVVGLAACSSGPDAPVPSATTAPAGAPLIDEDFPDPDVVAVDDAWLAFATGTSGLNIRVAQSPDLASWTVERRDALPVLPAWASAGRTWAPDVSQRADGTWVMYVTAQDTDSGRQCIGVATSAEADGTYAPASDEPLVCPVDVGGAIDPSTFTDDDGTRYLLWKTDGNCCGLNTWIEISRLSGDGLSLVGEPTRLLRQDQAWEGNLVEAPVLVRHDDEYALLYSANDYGGDSYATGVARSTTLLGPYTKQPEPLLSTSGSGGLFRGPGGQDVVRTDDGDVLVFHAWDELYTYRAMHSVPLTWGADGSLSVVLPSS</sequence>
<dbReference type="GO" id="GO:0004553">
    <property type="term" value="F:hydrolase activity, hydrolyzing O-glycosyl compounds"/>
    <property type="evidence" value="ECO:0007669"/>
    <property type="project" value="InterPro"/>
</dbReference>
<feature type="chain" id="PRO_5039664654" description="Glycoside hydrolase family 43" evidence="7">
    <location>
        <begin position="26"/>
        <end position="326"/>
    </location>
</feature>
<evidence type="ECO:0000256" key="5">
    <source>
        <dbReference type="PIRSR" id="PIRSR606710-2"/>
    </source>
</evidence>
<keyword evidence="3 6" id="KW-0326">Glycosidase</keyword>
<dbReference type="EMBL" id="QWKP01000185">
    <property type="protein sequence ID" value="RHA41337.1"/>
    <property type="molecule type" value="Genomic_DNA"/>
</dbReference>
<evidence type="ECO:0000313" key="8">
    <source>
        <dbReference type="EMBL" id="RHA41337.1"/>
    </source>
</evidence>
<dbReference type="Pfam" id="PF04616">
    <property type="entry name" value="Glyco_hydro_43"/>
    <property type="match status" value="1"/>
</dbReference>
<keyword evidence="2 6" id="KW-0378">Hydrolase</keyword>
<name>A0A413RM13_9CELL</name>
<proteinExistence type="inferred from homology"/>
<keyword evidence="9" id="KW-1185">Reference proteome</keyword>
<evidence type="ECO:0000256" key="7">
    <source>
        <dbReference type="SAM" id="SignalP"/>
    </source>
</evidence>
<protein>
    <recommendedName>
        <fullName evidence="10">Glycoside hydrolase family 43</fullName>
    </recommendedName>
</protein>
<keyword evidence="7" id="KW-0732">Signal</keyword>
<dbReference type="AlphaFoldDB" id="A0A413RM13"/>
<comment type="similarity">
    <text evidence="1 6">Belongs to the glycosyl hydrolase 43 family.</text>
</comment>
<evidence type="ECO:0000256" key="3">
    <source>
        <dbReference type="ARBA" id="ARBA00023295"/>
    </source>
</evidence>
<evidence type="ECO:0000256" key="4">
    <source>
        <dbReference type="PIRSR" id="PIRSR606710-1"/>
    </source>
</evidence>
<dbReference type="PANTHER" id="PTHR42812">
    <property type="entry name" value="BETA-XYLOSIDASE"/>
    <property type="match status" value="1"/>
</dbReference>
<evidence type="ECO:0000256" key="2">
    <source>
        <dbReference type="ARBA" id="ARBA00022801"/>
    </source>
</evidence>
<dbReference type="InterPro" id="IPR023296">
    <property type="entry name" value="Glyco_hydro_beta-prop_sf"/>
</dbReference>
<evidence type="ECO:0008006" key="10">
    <source>
        <dbReference type="Google" id="ProtNLM"/>
    </source>
</evidence>
<dbReference type="RefSeq" id="WP_118767039.1">
    <property type="nucleotide sequence ID" value="NZ_QWKP01000185.1"/>
</dbReference>
<dbReference type="OrthoDB" id="9801455at2"/>
<evidence type="ECO:0000256" key="6">
    <source>
        <dbReference type="RuleBase" id="RU361187"/>
    </source>
</evidence>
<feature type="active site" description="Proton donor" evidence="4">
    <location>
        <position position="219"/>
    </location>
</feature>
<dbReference type="SUPFAM" id="SSF75005">
    <property type="entry name" value="Arabinanase/levansucrase/invertase"/>
    <property type="match status" value="1"/>
</dbReference>
<dbReference type="CDD" id="cd08999">
    <property type="entry name" value="GH43_ABN-like"/>
    <property type="match status" value="1"/>
</dbReference>
<feature type="signal peptide" evidence="7">
    <location>
        <begin position="1"/>
        <end position="25"/>
    </location>
</feature>
<dbReference type="GO" id="GO:0005975">
    <property type="term" value="P:carbohydrate metabolic process"/>
    <property type="evidence" value="ECO:0007669"/>
    <property type="project" value="InterPro"/>
</dbReference>
<dbReference type="Gene3D" id="2.115.10.20">
    <property type="entry name" value="Glycosyl hydrolase domain, family 43"/>
    <property type="match status" value="1"/>
</dbReference>
<dbReference type="InterPro" id="IPR051795">
    <property type="entry name" value="Glycosyl_Hydrlase_43"/>
</dbReference>
<feature type="site" description="Important for catalytic activity, responsible for pKa modulation of the active site Glu and correct orientation of both the proton donor and substrate" evidence="5">
    <location>
        <position position="159"/>
    </location>
</feature>
<dbReference type="PROSITE" id="PS51257">
    <property type="entry name" value="PROKAR_LIPOPROTEIN"/>
    <property type="match status" value="1"/>
</dbReference>
<evidence type="ECO:0000313" key="9">
    <source>
        <dbReference type="Proteomes" id="UP000283374"/>
    </source>
</evidence>
<comment type="caution">
    <text evidence="8">The sequence shown here is derived from an EMBL/GenBank/DDBJ whole genome shotgun (WGS) entry which is preliminary data.</text>
</comment>
<gene>
    <name evidence="8" type="ORF">D1825_08710</name>
</gene>
<organism evidence="8 9">
    <name type="scientific">Cellulomonas rhizosphaerae</name>
    <dbReference type="NCBI Taxonomy" id="2293719"/>
    <lineage>
        <taxon>Bacteria</taxon>
        <taxon>Bacillati</taxon>
        <taxon>Actinomycetota</taxon>
        <taxon>Actinomycetes</taxon>
        <taxon>Micrococcales</taxon>
        <taxon>Cellulomonadaceae</taxon>
        <taxon>Cellulomonas</taxon>
    </lineage>
</organism>
<feature type="active site" description="Proton acceptor" evidence="4">
    <location>
        <position position="46"/>
    </location>
</feature>
<accession>A0A413RM13</accession>
<reference evidence="8 9" key="1">
    <citation type="submission" date="2018-08" db="EMBL/GenBank/DDBJ databases">
        <title>Cellulomonas rhizosphaerae sp. nov., a novel actinomycete isolated from soil.</title>
        <authorList>
            <person name="Tian Y."/>
        </authorList>
    </citation>
    <scope>NUCLEOTIDE SEQUENCE [LARGE SCALE GENOMIC DNA]</scope>
    <source>
        <strain evidence="8 9">NEAU-TCZ24</strain>
    </source>
</reference>
<evidence type="ECO:0000256" key="1">
    <source>
        <dbReference type="ARBA" id="ARBA00009865"/>
    </source>
</evidence>
<dbReference type="PANTHER" id="PTHR42812:SF5">
    <property type="entry name" value="ENDO-ARABINASE"/>
    <property type="match status" value="1"/>
</dbReference>